<feature type="non-terminal residue" evidence="7">
    <location>
        <position position="113"/>
    </location>
</feature>
<dbReference type="SUPFAM" id="SSF161098">
    <property type="entry name" value="MetI-like"/>
    <property type="match status" value="1"/>
</dbReference>
<gene>
    <name evidence="7" type="ORF">RJJ65_40510</name>
</gene>
<dbReference type="InterPro" id="IPR035906">
    <property type="entry name" value="MetI-like_sf"/>
</dbReference>
<accession>A0AAJ2LPH3</accession>
<comment type="caution">
    <text evidence="7">The sequence shown here is derived from an EMBL/GenBank/DDBJ whole genome shotgun (WGS) entry which is preliminary data.</text>
</comment>
<protein>
    <submittedName>
        <fullName evidence="7">Phosphate ABC transporter, permease protein PstA</fullName>
    </submittedName>
</protein>
<keyword evidence="2 5" id="KW-0812">Transmembrane</keyword>
<dbReference type="AlphaFoldDB" id="A0AAJ2LPH3"/>
<keyword evidence="3 5" id="KW-1133">Transmembrane helix</keyword>
<sequence length="113" mass="11672">SAPASSGLAGALLGSLYMMLIIIVVAIPIGVASAIYLEEFAPKNFFTDFIEVNINNLAAVPSIVFGLLGAAIFINWLHLPISAPLVGGLVLSLLTLPTVIIATRASLRAVSPS</sequence>
<feature type="transmembrane region" description="Helical" evidence="5">
    <location>
        <begin position="85"/>
        <end position="107"/>
    </location>
</feature>
<organism evidence="7 8">
    <name type="scientific">Rhizobium hidalgonense</name>
    <dbReference type="NCBI Taxonomy" id="1538159"/>
    <lineage>
        <taxon>Bacteria</taxon>
        <taxon>Pseudomonadati</taxon>
        <taxon>Pseudomonadota</taxon>
        <taxon>Alphaproteobacteria</taxon>
        <taxon>Hyphomicrobiales</taxon>
        <taxon>Rhizobiaceae</taxon>
        <taxon>Rhizobium/Agrobacterium group</taxon>
        <taxon>Rhizobium</taxon>
    </lineage>
</organism>
<dbReference type="InterPro" id="IPR000515">
    <property type="entry name" value="MetI-like"/>
</dbReference>
<dbReference type="Proteomes" id="UP001268610">
    <property type="component" value="Unassembled WGS sequence"/>
</dbReference>
<feature type="transmembrane region" description="Helical" evidence="5">
    <location>
        <begin position="57"/>
        <end position="79"/>
    </location>
</feature>
<reference evidence="7" key="1">
    <citation type="submission" date="2023-04" db="EMBL/GenBank/DDBJ databases">
        <title>Genomic characterization of faba bean (Vicia faba) microsymbionts in Mexican soils.</title>
        <authorList>
            <person name="Rivera Orduna F.N."/>
            <person name="Guevara-Luna J."/>
            <person name="Yan J."/>
            <person name="Arroyo-Herrera I."/>
            <person name="Li Y."/>
            <person name="Vasquez-Murrieta M.S."/>
            <person name="Wang E.T."/>
        </authorList>
    </citation>
    <scope>NUCLEOTIDE SEQUENCE</scope>
    <source>
        <strain evidence="7">CH26</strain>
    </source>
</reference>
<dbReference type="EMBL" id="JAVLSF010001263">
    <property type="protein sequence ID" value="MDR9778832.1"/>
    <property type="molecule type" value="Genomic_DNA"/>
</dbReference>
<evidence type="ECO:0000313" key="7">
    <source>
        <dbReference type="EMBL" id="MDR9778832.1"/>
    </source>
</evidence>
<evidence type="ECO:0000256" key="4">
    <source>
        <dbReference type="ARBA" id="ARBA00023136"/>
    </source>
</evidence>
<proteinExistence type="predicted"/>
<feature type="transmembrane region" description="Helical" evidence="5">
    <location>
        <begin position="16"/>
        <end position="37"/>
    </location>
</feature>
<evidence type="ECO:0000313" key="8">
    <source>
        <dbReference type="Proteomes" id="UP001268610"/>
    </source>
</evidence>
<keyword evidence="4 5" id="KW-0472">Membrane</keyword>
<dbReference type="GO" id="GO:0005886">
    <property type="term" value="C:plasma membrane"/>
    <property type="evidence" value="ECO:0007669"/>
    <property type="project" value="UniProtKB-SubCell"/>
</dbReference>
<dbReference type="Gene3D" id="1.10.3720.10">
    <property type="entry name" value="MetI-like"/>
    <property type="match status" value="1"/>
</dbReference>
<evidence type="ECO:0000256" key="1">
    <source>
        <dbReference type="ARBA" id="ARBA00004651"/>
    </source>
</evidence>
<dbReference type="PANTHER" id="PTHR43470:SF5">
    <property type="entry name" value="PHOSPHATE TRANSPORT SYSTEM PERMEASE PROTEIN PSTA"/>
    <property type="match status" value="1"/>
</dbReference>
<dbReference type="PROSITE" id="PS50928">
    <property type="entry name" value="ABC_TM1"/>
    <property type="match status" value="1"/>
</dbReference>
<evidence type="ECO:0000256" key="3">
    <source>
        <dbReference type="ARBA" id="ARBA00022989"/>
    </source>
</evidence>
<dbReference type="GO" id="GO:0055085">
    <property type="term" value="P:transmembrane transport"/>
    <property type="evidence" value="ECO:0007669"/>
    <property type="project" value="InterPro"/>
</dbReference>
<name>A0AAJ2LPH3_9HYPH</name>
<evidence type="ECO:0000259" key="6">
    <source>
        <dbReference type="PROSITE" id="PS50928"/>
    </source>
</evidence>
<evidence type="ECO:0000256" key="2">
    <source>
        <dbReference type="ARBA" id="ARBA00022692"/>
    </source>
</evidence>
<feature type="domain" description="ABC transmembrane type-1" evidence="6">
    <location>
        <begin position="12"/>
        <end position="113"/>
    </location>
</feature>
<comment type="subcellular location">
    <subcellularLocation>
        <location evidence="1">Cell membrane</location>
        <topology evidence="1">Multi-pass membrane protein</topology>
    </subcellularLocation>
</comment>
<dbReference type="PANTHER" id="PTHR43470">
    <property type="entry name" value="PHOSPHATE TRANSPORT SYSTEM PERMEASE PROTEIN PSTA-RELATED"/>
    <property type="match status" value="1"/>
</dbReference>
<feature type="non-terminal residue" evidence="7">
    <location>
        <position position="1"/>
    </location>
</feature>
<evidence type="ECO:0000256" key="5">
    <source>
        <dbReference type="SAM" id="Phobius"/>
    </source>
</evidence>